<dbReference type="InterPro" id="IPR036597">
    <property type="entry name" value="Fido-like_dom_sf"/>
</dbReference>
<dbReference type="Pfam" id="PF02661">
    <property type="entry name" value="Fic"/>
    <property type="match status" value="1"/>
</dbReference>
<sequence length="134" mass="14605">MIVLSTQKVMQLHRFLMQETGGLDGLRDEGLFDSAVQGPFATFGGQELYPSIEEKAAKLGVTLTKNHAFLDGNKRIGAYALLIFLDVNGVAMEYSDADLISLGLGMADGTLDYEDVMGWIHKHKTGELSQPDPT</sequence>
<gene>
    <name evidence="2" type="ORF">EDD77_11962</name>
</gene>
<reference evidence="2 3" key="1">
    <citation type="submission" date="2019-03" db="EMBL/GenBank/DDBJ databases">
        <title>Genomic Encyclopedia of Type Strains, Phase IV (KMG-IV): sequencing the most valuable type-strain genomes for metagenomic binning, comparative biology and taxonomic classification.</title>
        <authorList>
            <person name="Goeker M."/>
        </authorList>
    </citation>
    <scope>NUCLEOTIDE SEQUENCE [LARGE SCALE GENOMIC DNA]</scope>
    <source>
        <strain evidence="2 3">DSM 100451</strain>
    </source>
</reference>
<accession>A0A4R1QMI1</accession>
<dbReference type="Gene3D" id="1.20.120.1870">
    <property type="entry name" value="Fic/DOC protein, Fido domain"/>
    <property type="match status" value="1"/>
</dbReference>
<dbReference type="PROSITE" id="PS51459">
    <property type="entry name" value="FIDO"/>
    <property type="match status" value="1"/>
</dbReference>
<dbReference type="GO" id="GO:0016301">
    <property type="term" value="F:kinase activity"/>
    <property type="evidence" value="ECO:0007669"/>
    <property type="project" value="InterPro"/>
</dbReference>
<feature type="domain" description="Fido" evidence="1">
    <location>
        <begin position="4"/>
        <end position="122"/>
    </location>
</feature>
<dbReference type="PANTHER" id="PTHR39426">
    <property type="entry name" value="HOMOLOGY TO DEATH-ON-CURING PROTEIN OF PHAGE P1"/>
    <property type="match status" value="1"/>
</dbReference>
<organism evidence="2 3">
    <name type="scientific">Allofournierella massiliensis</name>
    <dbReference type="NCBI Taxonomy" id="1650663"/>
    <lineage>
        <taxon>Bacteria</taxon>
        <taxon>Bacillati</taxon>
        <taxon>Bacillota</taxon>
        <taxon>Clostridia</taxon>
        <taxon>Eubacteriales</taxon>
        <taxon>Oscillospiraceae</taxon>
        <taxon>Allofournierella</taxon>
    </lineage>
</organism>
<dbReference type="EMBL" id="SLUM01000019">
    <property type="protein sequence ID" value="TCL54938.1"/>
    <property type="molecule type" value="Genomic_DNA"/>
</dbReference>
<evidence type="ECO:0000259" key="1">
    <source>
        <dbReference type="PROSITE" id="PS51459"/>
    </source>
</evidence>
<proteinExistence type="predicted"/>
<dbReference type="NCBIfam" id="TIGR01550">
    <property type="entry name" value="DOC_P1"/>
    <property type="match status" value="1"/>
</dbReference>
<name>A0A4R1QMI1_9FIRM</name>
<dbReference type="SUPFAM" id="SSF140931">
    <property type="entry name" value="Fic-like"/>
    <property type="match status" value="1"/>
</dbReference>
<dbReference type="AlphaFoldDB" id="A0A4R1QMI1"/>
<dbReference type="RefSeq" id="WP_058964399.1">
    <property type="nucleotide sequence ID" value="NZ_CABKVM010000017.1"/>
</dbReference>
<dbReference type="InterPro" id="IPR006440">
    <property type="entry name" value="Doc"/>
</dbReference>
<dbReference type="Proteomes" id="UP000295184">
    <property type="component" value="Unassembled WGS sequence"/>
</dbReference>
<dbReference type="InterPro" id="IPR003812">
    <property type="entry name" value="Fido"/>
</dbReference>
<dbReference type="OrthoDB" id="9802752at2"/>
<dbReference type="PANTHER" id="PTHR39426:SF1">
    <property type="entry name" value="HOMOLOGY TO DEATH-ON-CURING PROTEIN OF PHAGE P1"/>
    <property type="match status" value="1"/>
</dbReference>
<dbReference type="PIRSF" id="PIRSF018297">
    <property type="entry name" value="Doc"/>
    <property type="match status" value="1"/>
</dbReference>
<protein>
    <submittedName>
        <fullName evidence="2">Death-on-curing protein</fullName>
    </submittedName>
</protein>
<dbReference type="STRING" id="1650663.GCA_001486665_02009"/>
<evidence type="ECO:0000313" key="3">
    <source>
        <dbReference type="Proteomes" id="UP000295184"/>
    </source>
</evidence>
<dbReference type="InterPro" id="IPR053737">
    <property type="entry name" value="Type_II_TA_Toxin"/>
</dbReference>
<comment type="caution">
    <text evidence="2">The sequence shown here is derived from an EMBL/GenBank/DDBJ whole genome shotgun (WGS) entry which is preliminary data.</text>
</comment>
<evidence type="ECO:0000313" key="2">
    <source>
        <dbReference type="EMBL" id="TCL54938.1"/>
    </source>
</evidence>